<gene>
    <name evidence="4" type="ORF">PENTCL1PPCAC_23151</name>
</gene>
<feature type="non-terminal residue" evidence="4">
    <location>
        <position position="93"/>
    </location>
</feature>
<evidence type="ECO:0000256" key="2">
    <source>
        <dbReference type="ARBA" id="ARBA00022840"/>
    </source>
</evidence>
<dbReference type="InterPro" id="IPR050198">
    <property type="entry name" value="Non-receptor_tyrosine_kinases"/>
</dbReference>
<dbReference type="GO" id="GO:0004672">
    <property type="term" value="F:protein kinase activity"/>
    <property type="evidence" value="ECO:0007669"/>
    <property type="project" value="InterPro"/>
</dbReference>
<dbReference type="Pfam" id="PF07714">
    <property type="entry name" value="PK_Tyr_Ser-Thr"/>
    <property type="match status" value="1"/>
</dbReference>
<dbReference type="Gene3D" id="1.10.510.10">
    <property type="entry name" value="Transferase(Phosphotransferase) domain 1"/>
    <property type="match status" value="1"/>
</dbReference>
<keyword evidence="2" id="KW-0067">ATP-binding</keyword>
<keyword evidence="5" id="KW-1185">Reference proteome</keyword>
<dbReference type="InterPro" id="IPR001245">
    <property type="entry name" value="Ser-Thr/Tyr_kinase_cat_dom"/>
</dbReference>
<evidence type="ECO:0000256" key="1">
    <source>
        <dbReference type="ARBA" id="ARBA00022741"/>
    </source>
</evidence>
<evidence type="ECO:0000313" key="4">
    <source>
        <dbReference type="EMBL" id="GMT00977.1"/>
    </source>
</evidence>
<dbReference type="Proteomes" id="UP001432027">
    <property type="component" value="Unassembled WGS sequence"/>
</dbReference>
<feature type="non-terminal residue" evidence="4">
    <location>
        <position position="1"/>
    </location>
</feature>
<proteinExistence type="predicted"/>
<dbReference type="GO" id="GO:0005524">
    <property type="term" value="F:ATP binding"/>
    <property type="evidence" value="ECO:0007669"/>
    <property type="project" value="UniProtKB-KW"/>
</dbReference>
<dbReference type="InterPro" id="IPR000719">
    <property type="entry name" value="Prot_kinase_dom"/>
</dbReference>
<dbReference type="PANTHER" id="PTHR24418">
    <property type="entry name" value="TYROSINE-PROTEIN KINASE"/>
    <property type="match status" value="1"/>
</dbReference>
<name>A0AAV5U396_9BILA</name>
<dbReference type="AlphaFoldDB" id="A0AAV5U396"/>
<dbReference type="EMBL" id="BTSX01000005">
    <property type="protein sequence ID" value="GMT00977.1"/>
    <property type="molecule type" value="Genomic_DNA"/>
</dbReference>
<evidence type="ECO:0000259" key="3">
    <source>
        <dbReference type="PROSITE" id="PS50011"/>
    </source>
</evidence>
<evidence type="ECO:0000313" key="5">
    <source>
        <dbReference type="Proteomes" id="UP001432027"/>
    </source>
</evidence>
<reference evidence="4" key="1">
    <citation type="submission" date="2023-10" db="EMBL/GenBank/DDBJ databases">
        <title>Genome assembly of Pristionchus species.</title>
        <authorList>
            <person name="Yoshida K."/>
            <person name="Sommer R.J."/>
        </authorList>
    </citation>
    <scope>NUCLEOTIDE SEQUENCE</scope>
    <source>
        <strain evidence="4">RS0144</strain>
    </source>
</reference>
<keyword evidence="1" id="KW-0547">Nucleotide-binding</keyword>
<dbReference type="PROSITE" id="PS50011">
    <property type="entry name" value="PROTEIN_KINASE_DOM"/>
    <property type="match status" value="1"/>
</dbReference>
<dbReference type="SUPFAM" id="SSF56112">
    <property type="entry name" value="Protein kinase-like (PK-like)"/>
    <property type="match status" value="1"/>
</dbReference>
<protein>
    <recommendedName>
        <fullName evidence="3">Protein kinase domain-containing protein</fullName>
    </recommendedName>
</protein>
<accession>A0AAV5U396</accession>
<organism evidence="4 5">
    <name type="scientific">Pristionchus entomophagus</name>
    <dbReference type="NCBI Taxonomy" id="358040"/>
    <lineage>
        <taxon>Eukaryota</taxon>
        <taxon>Metazoa</taxon>
        <taxon>Ecdysozoa</taxon>
        <taxon>Nematoda</taxon>
        <taxon>Chromadorea</taxon>
        <taxon>Rhabditida</taxon>
        <taxon>Rhabditina</taxon>
        <taxon>Diplogasteromorpha</taxon>
        <taxon>Diplogasteroidea</taxon>
        <taxon>Neodiplogasteridae</taxon>
        <taxon>Pristionchus</taxon>
    </lineage>
</organism>
<sequence length="93" mass="10504">VKISGFGMSSDKSILHDDIIDKTRIKWLAPELHHHNIFSLKSDVWSFGGFMWEVFSNGAENSAGLTRLPSWEKYVTIGCPEMCKIADNSNTQM</sequence>
<feature type="domain" description="Protein kinase" evidence="3">
    <location>
        <begin position="1"/>
        <end position="93"/>
    </location>
</feature>
<comment type="caution">
    <text evidence="4">The sequence shown here is derived from an EMBL/GenBank/DDBJ whole genome shotgun (WGS) entry which is preliminary data.</text>
</comment>
<dbReference type="InterPro" id="IPR011009">
    <property type="entry name" value="Kinase-like_dom_sf"/>
</dbReference>